<dbReference type="AlphaFoldDB" id="A0AAD4R303"/>
<dbReference type="Proteomes" id="UP001201812">
    <property type="component" value="Unassembled WGS sequence"/>
</dbReference>
<reference evidence="1" key="1">
    <citation type="submission" date="2022-01" db="EMBL/GenBank/DDBJ databases">
        <title>Genome Sequence Resource for Two Populations of Ditylenchus destructor, the Migratory Endoparasitic Phytonematode.</title>
        <authorList>
            <person name="Zhang H."/>
            <person name="Lin R."/>
            <person name="Xie B."/>
        </authorList>
    </citation>
    <scope>NUCLEOTIDE SEQUENCE</scope>
    <source>
        <strain evidence="1">BazhouSP</strain>
    </source>
</reference>
<organism evidence="1 2">
    <name type="scientific">Ditylenchus destructor</name>
    <dbReference type="NCBI Taxonomy" id="166010"/>
    <lineage>
        <taxon>Eukaryota</taxon>
        <taxon>Metazoa</taxon>
        <taxon>Ecdysozoa</taxon>
        <taxon>Nematoda</taxon>
        <taxon>Chromadorea</taxon>
        <taxon>Rhabditida</taxon>
        <taxon>Tylenchina</taxon>
        <taxon>Tylenchomorpha</taxon>
        <taxon>Sphaerularioidea</taxon>
        <taxon>Anguinidae</taxon>
        <taxon>Anguininae</taxon>
        <taxon>Ditylenchus</taxon>
    </lineage>
</organism>
<gene>
    <name evidence="1" type="ORF">DdX_12956</name>
</gene>
<dbReference type="EMBL" id="JAKKPZ010000047">
    <property type="protein sequence ID" value="KAI1706496.1"/>
    <property type="molecule type" value="Genomic_DNA"/>
</dbReference>
<protein>
    <submittedName>
        <fullName evidence="1">JmjC domain containing protein</fullName>
    </submittedName>
</protein>
<keyword evidence="2" id="KW-1185">Reference proteome</keyword>
<proteinExistence type="predicted"/>
<comment type="caution">
    <text evidence="1">The sequence shown here is derived from an EMBL/GenBank/DDBJ whole genome shotgun (WGS) entry which is preliminary data.</text>
</comment>
<evidence type="ECO:0000313" key="2">
    <source>
        <dbReference type="Proteomes" id="UP001201812"/>
    </source>
</evidence>
<evidence type="ECO:0000313" key="1">
    <source>
        <dbReference type="EMBL" id="KAI1706496.1"/>
    </source>
</evidence>
<sequence>MSFISFHLLSFRGQPIDISEHRQNGIMNSRYDSGTLVVPICWFFVIERKSAGTLMVVQRKSKLLVYWPDWCSLFVPKDVLRLCDLSVHPVSKNGFTRAESNLHRRAGAFGIGHGHGDCDIPILVFTQKAGDIVWVGGRCVHWVQSTG</sequence>
<dbReference type="Gene3D" id="2.60.120.650">
    <property type="entry name" value="Cupin"/>
    <property type="match status" value="1"/>
</dbReference>
<accession>A0AAD4R303</accession>
<name>A0AAD4R303_9BILA</name>